<dbReference type="PATRIC" id="fig|1408226.3.peg.1349"/>
<dbReference type="FunFam" id="3.40.309.10:FF:000012">
    <property type="entry name" value="Betaine aldehyde dehydrogenase"/>
    <property type="match status" value="1"/>
</dbReference>
<evidence type="ECO:0000256" key="2">
    <source>
        <dbReference type="ARBA" id="ARBA00023002"/>
    </source>
</evidence>
<evidence type="ECO:0000256" key="4">
    <source>
        <dbReference type="RuleBase" id="RU003345"/>
    </source>
</evidence>
<comment type="caution">
    <text evidence="6">The sequence shown here is derived from an EMBL/GenBank/DDBJ whole genome shotgun (WGS) entry which is preliminary data.</text>
</comment>
<dbReference type="InterPro" id="IPR015590">
    <property type="entry name" value="Aldehyde_DH_dom"/>
</dbReference>
<dbReference type="eggNOG" id="COG1012">
    <property type="taxonomic scope" value="Bacteria"/>
</dbReference>
<dbReference type="Proteomes" id="UP000018126">
    <property type="component" value="Unassembled WGS sequence"/>
</dbReference>
<feature type="active site" evidence="3">
    <location>
        <position position="253"/>
    </location>
</feature>
<keyword evidence="7" id="KW-1185">Reference proteome</keyword>
<dbReference type="Gene3D" id="3.40.605.10">
    <property type="entry name" value="Aldehyde Dehydrogenase, Chain A, domain 1"/>
    <property type="match status" value="1"/>
</dbReference>
<dbReference type="InterPro" id="IPR016162">
    <property type="entry name" value="Ald_DH_N"/>
</dbReference>
<name>V6Q328_9ENTE</name>
<dbReference type="InterPro" id="IPR016163">
    <property type="entry name" value="Ald_DH_C"/>
</dbReference>
<dbReference type="Gene3D" id="3.40.309.10">
    <property type="entry name" value="Aldehyde Dehydrogenase, Chain A, domain 2"/>
    <property type="match status" value="1"/>
</dbReference>
<accession>V6Q328</accession>
<protein>
    <submittedName>
        <fullName evidence="6">Aldehyde dehydrogenase</fullName>
    </submittedName>
</protein>
<dbReference type="Pfam" id="PF00171">
    <property type="entry name" value="Aldedh"/>
    <property type="match status" value="1"/>
</dbReference>
<dbReference type="STRING" id="1408226.T233_01376"/>
<sequence length="493" mass="53725">MVKLEVQKNYGLFINGEWTNGTGDELIDVISPATGEKIAAFVDATNEDVDAAVEAAEEALKTWRHTSIEERSRLMLKIADIIDDNLEHLALVETLDNGKPIRETLNIDLPAASDHFRYFAGVIRSEEGTAQAFDENRLSIVIKEPIGVVGQVIPWNFPFLMAAWKLAPALATGNTVVISPSSTTSLSILEFARLIDGVLPKGVLNVVTGRGRKSGDYLLNHPGIDKLAFTGSTEVGYTVAEAAAKRLVPATLELGGKSANIFFDDMPYEKALDGAQMGILFNQGQVCSAGSRIFVQEGIYDRFVADLKEAFEKINVGLPWEEETQMGSQISEGHLNKILDYVRIGKEEGATVLTGGNRITDGELGKGVFMQPTLLSDVTNDMRVAQEEIFGPVAVIIKFKDIDEVIAMANDSEYGLAGGVWTQDLNKALKVGREVQTGRVWVNTYNQLPAGTPFGGVKNSGIGRETYKSMVDAYTQMKNIYIDTNEKSTGLYS</sequence>
<evidence type="ECO:0000313" key="6">
    <source>
        <dbReference type="EMBL" id="EST89621.1"/>
    </source>
</evidence>
<dbReference type="GO" id="GO:0016620">
    <property type="term" value="F:oxidoreductase activity, acting on the aldehyde or oxo group of donors, NAD or NADP as acceptor"/>
    <property type="evidence" value="ECO:0007669"/>
    <property type="project" value="InterPro"/>
</dbReference>
<dbReference type="InterPro" id="IPR029510">
    <property type="entry name" value="Ald_DH_CS_GLU"/>
</dbReference>
<organism evidence="6 7">
    <name type="scientific">Vagococcus lutrae LBD1</name>
    <dbReference type="NCBI Taxonomy" id="1408226"/>
    <lineage>
        <taxon>Bacteria</taxon>
        <taxon>Bacillati</taxon>
        <taxon>Bacillota</taxon>
        <taxon>Bacilli</taxon>
        <taxon>Lactobacillales</taxon>
        <taxon>Enterococcaceae</taxon>
        <taxon>Vagococcus</taxon>
    </lineage>
</organism>
<dbReference type="PANTHER" id="PTHR11699">
    <property type="entry name" value="ALDEHYDE DEHYDROGENASE-RELATED"/>
    <property type="match status" value="1"/>
</dbReference>
<dbReference type="AlphaFoldDB" id="V6Q328"/>
<dbReference type="FunFam" id="3.40.605.10:FF:000001">
    <property type="entry name" value="Aldehyde dehydrogenase 1"/>
    <property type="match status" value="1"/>
</dbReference>
<evidence type="ECO:0000313" key="7">
    <source>
        <dbReference type="Proteomes" id="UP000018126"/>
    </source>
</evidence>
<keyword evidence="2 4" id="KW-0560">Oxidoreductase</keyword>
<dbReference type="EMBL" id="AYSH01000017">
    <property type="protein sequence ID" value="EST89621.1"/>
    <property type="molecule type" value="Genomic_DNA"/>
</dbReference>
<dbReference type="PROSITE" id="PS00687">
    <property type="entry name" value="ALDEHYDE_DEHYDR_GLU"/>
    <property type="match status" value="1"/>
</dbReference>
<evidence type="ECO:0000256" key="3">
    <source>
        <dbReference type="PROSITE-ProRule" id="PRU10007"/>
    </source>
</evidence>
<dbReference type="RefSeq" id="WP_023606703.1">
    <property type="nucleotide sequence ID" value="NZ_AYSH01000017.1"/>
</dbReference>
<feature type="domain" description="Aldehyde dehydrogenase" evidence="5">
    <location>
        <begin position="18"/>
        <end position="480"/>
    </location>
</feature>
<evidence type="ECO:0000256" key="1">
    <source>
        <dbReference type="ARBA" id="ARBA00009986"/>
    </source>
</evidence>
<gene>
    <name evidence="6" type="ORF">T233_01376</name>
</gene>
<dbReference type="PROSITE" id="PS00070">
    <property type="entry name" value="ALDEHYDE_DEHYDR_CYS"/>
    <property type="match status" value="1"/>
</dbReference>
<reference evidence="6 7" key="1">
    <citation type="journal article" date="2013" name="Genome Announc.">
        <title>High-Quality Draft Genome Sequence of Vagococcus lutrae Strain LBD1, Isolated from the Largemouth Bass Micropterus salmoides.</title>
        <authorList>
            <person name="Lebreton F."/>
            <person name="Valentino M.D."/>
            <person name="Duncan L.B."/>
            <person name="Zeng Q."/>
            <person name="Manson McGuire A."/>
            <person name="Earl A.M."/>
            <person name="Gilmore M.S."/>
        </authorList>
    </citation>
    <scope>NUCLEOTIDE SEQUENCE [LARGE SCALE GENOMIC DNA]</scope>
    <source>
        <strain evidence="6 7">LBD1</strain>
    </source>
</reference>
<dbReference type="InterPro" id="IPR016161">
    <property type="entry name" value="Ald_DH/histidinol_DH"/>
</dbReference>
<comment type="similarity">
    <text evidence="1 4">Belongs to the aldehyde dehydrogenase family.</text>
</comment>
<dbReference type="InterPro" id="IPR016160">
    <property type="entry name" value="Ald_DH_CS_CYS"/>
</dbReference>
<evidence type="ECO:0000259" key="5">
    <source>
        <dbReference type="Pfam" id="PF00171"/>
    </source>
</evidence>
<proteinExistence type="inferred from homology"/>
<dbReference type="SUPFAM" id="SSF53720">
    <property type="entry name" value="ALDH-like"/>
    <property type="match status" value="1"/>
</dbReference>